<name>A0A1U7IQV5_9CYAN</name>
<dbReference type="Pfam" id="PF10825">
    <property type="entry name" value="DUF2752"/>
    <property type="match status" value="1"/>
</dbReference>
<reference evidence="2 3" key="1">
    <citation type="submission" date="2016-11" db="EMBL/GenBank/DDBJ databases">
        <title>Draft Genome Sequences of Nine Cyanobacterial Strains from Diverse Habitats.</title>
        <authorList>
            <person name="Zhu T."/>
            <person name="Hou S."/>
            <person name="Lu X."/>
            <person name="Hess W.R."/>
        </authorList>
    </citation>
    <scope>NUCLEOTIDE SEQUENCE [LARGE SCALE GENOMIC DNA]</scope>
    <source>
        <strain evidence="2 3">IAM M-71</strain>
    </source>
</reference>
<feature type="transmembrane region" description="Helical" evidence="1">
    <location>
        <begin position="119"/>
        <end position="141"/>
    </location>
</feature>
<dbReference type="OrthoDB" id="466478at2"/>
<dbReference type="Proteomes" id="UP000185860">
    <property type="component" value="Unassembled WGS sequence"/>
</dbReference>
<dbReference type="STRING" id="454136.NIES2119_05590"/>
<evidence type="ECO:0008006" key="4">
    <source>
        <dbReference type="Google" id="ProtNLM"/>
    </source>
</evidence>
<keyword evidence="1" id="KW-0472">Membrane</keyword>
<proteinExistence type="predicted"/>
<organism evidence="2 3">
    <name type="scientific">[Phormidium ambiguum] IAM M-71</name>
    <dbReference type="NCBI Taxonomy" id="454136"/>
    <lineage>
        <taxon>Bacteria</taxon>
        <taxon>Bacillati</taxon>
        <taxon>Cyanobacteriota</taxon>
        <taxon>Cyanophyceae</taxon>
        <taxon>Oscillatoriophycideae</taxon>
        <taxon>Aerosakkonematales</taxon>
        <taxon>Aerosakkonemataceae</taxon>
        <taxon>Floridanema</taxon>
    </lineage>
</organism>
<feature type="transmembrane region" description="Helical" evidence="1">
    <location>
        <begin position="76"/>
        <end position="98"/>
    </location>
</feature>
<accession>A0A1U7IQV5</accession>
<feature type="transmembrane region" description="Helical" evidence="1">
    <location>
        <begin position="14"/>
        <end position="34"/>
    </location>
</feature>
<comment type="caution">
    <text evidence="2">The sequence shown here is derived from an EMBL/GenBank/DDBJ whole genome shotgun (WGS) entry which is preliminary data.</text>
</comment>
<evidence type="ECO:0000256" key="1">
    <source>
        <dbReference type="SAM" id="Phobius"/>
    </source>
</evidence>
<dbReference type="EMBL" id="MRCE01000004">
    <property type="protein sequence ID" value="OKH39723.1"/>
    <property type="molecule type" value="Genomic_DNA"/>
</dbReference>
<dbReference type="AlphaFoldDB" id="A0A1U7IQV5"/>
<dbReference type="InterPro" id="IPR021215">
    <property type="entry name" value="DUF2752"/>
</dbReference>
<sequence>MGNQFVRSLNQPELIKRIFCLSFTSFPLVGTWVYSQGFSVPFLSCPIRSLTGIPCPTCGMTRSFLALAKGDLGESISYHLFGPLLFLTFLIVTVHTAIELVMRRKVFPPYYKKLYQLQLHWIGLASFLGYYLIRLLISILYEDALN</sequence>
<evidence type="ECO:0000313" key="2">
    <source>
        <dbReference type="EMBL" id="OKH39723.1"/>
    </source>
</evidence>
<evidence type="ECO:0000313" key="3">
    <source>
        <dbReference type="Proteomes" id="UP000185860"/>
    </source>
</evidence>
<dbReference type="RefSeq" id="WP_073592445.1">
    <property type="nucleotide sequence ID" value="NZ_MRCE01000004.1"/>
</dbReference>
<keyword evidence="1" id="KW-0812">Transmembrane</keyword>
<keyword evidence="1" id="KW-1133">Transmembrane helix</keyword>
<gene>
    <name evidence="2" type="ORF">NIES2119_05590</name>
</gene>
<protein>
    <recommendedName>
        <fullName evidence="4">DUF2752 domain-containing protein</fullName>
    </recommendedName>
</protein>